<reference evidence="1 2" key="1">
    <citation type="submission" date="2024-01" db="EMBL/GenBank/DDBJ databases">
        <title>The complete chloroplast genome sequence of Lithospermum erythrorhizon: insights into the phylogenetic relationship among Boraginaceae species and the maternal lineages of purple gromwells.</title>
        <authorList>
            <person name="Okada T."/>
            <person name="Watanabe K."/>
        </authorList>
    </citation>
    <scope>NUCLEOTIDE SEQUENCE [LARGE SCALE GENOMIC DNA]</scope>
</reference>
<accession>A0AAV3QFK7</accession>
<dbReference type="CDD" id="cd09272">
    <property type="entry name" value="RNase_HI_RT_Ty1"/>
    <property type="match status" value="1"/>
</dbReference>
<evidence type="ECO:0000313" key="2">
    <source>
        <dbReference type="Proteomes" id="UP001454036"/>
    </source>
</evidence>
<dbReference type="AlphaFoldDB" id="A0AAV3QFK7"/>
<dbReference type="SUPFAM" id="SSF56672">
    <property type="entry name" value="DNA/RNA polymerases"/>
    <property type="match status" value="1"/>
</dbReference>
<organism evidence="1 2">
    <name type="scientific">Lithospermum erythrorhizon</name>
    <name type="common">Purple gromwell</name>
    <name type="synonym">Lithospermum officinale var. erythrorhizon</name>
    <dbReference type="NCBI Taxonomy" id="34254"/>
    <lineage>
        <taxon>Eukaryota</taxon>
        <taxon>Viridiplantae</taxon>
        <taxon>Streptophyta</taxon>
        <taxon>Embryophyta</taxon>
        <taxon>Tracheophyta</taxon>
        <taxon>Spermatophyta</taxon>
        <taxon>Magnoliopsida</taxon>
        <taxon>eudicotyledons</taxon>
        <taxon>Gunneridae</taxon>
        <taxon>Pentapetalae</taxon>
        <taxon>asterids</taxon>
        <taxon>lamiids</taxon>
        <taxon>Boraginales</taxon>
        <taxon>Boraginaceae</taxon>
        <taxon>Boraginoideae</taxon>
        <taxon>Lithospermeae</taxon>
        <taxon>Lithospermum</taxon>
    </lineage>
</organism>
<sequence>MSSCNPSATPIDTKSNLGGSFGNSCDNPSLFRSLTGALQYLTFTRPHISYAVQQICLFMHTPMTDYMNALKRVLRYLRVPCDNIISWSSKRQATISRSSAEAEYRRVANVVSEACWLRNLLLELHHPLIKATVVYCDNISVIYLSANHIQHQRTKHVELDIHFIREKVALGHVRVLLVPSQYQIVDIFTKYIPFVQFTDFRDNLSICPPPALTVGVY</sequence>
<dbReference type="Proteomes" id="UP001454036">
    <property type="component" value="Unassembled WGS sequence"/>
</dbReference>
<dbReference type="PANTHER" id="PTHR11439:SF524">
    <property type="entry name" value="RNA-DIRECTED DNA POLYMERASE, PROTEIN KINASE RLK-PELLE-DLSV FAMILY"/>
    <property type="match status" value="1"/>
</dbReference>
<proteinExistence type="predicted"/>
<dbReference type="PANTHER" id="PTHR11439">
    <property type="entry name" value="GAG-POL-RELATED RETROTRANSPOSON"/>
    <property type="match status" value="1"/>
</dbReference>
<dbReference type="InterPro" id="IPR043502">
    <property type="entry name" value="DNA/RNA_pol_sf"/>
</dbReference>
<keyword evidence="2" id="KW-1185">Reference proteome</keyword>
<gene>
    <name evidence="1" type="ORF">LIER_18218</name>
</gene>
<evidence type="ECO:0000313" key="1">
    <source>
        <dbReference type="EMBL" id="GAA0162031.1"/>
    </source>
</evidence>
<comment type="caution">
    <text evidence="1">The sequence shown here is derived from an EMBL/GenBank/DDBJ whole genome shotgun (WGS) entry which is preliminary data.</text>
</comment>
<protein>
    <submittedName>
        <fullName evidence="1">Uncharacterized protein</fullName>
    </submittedName>
</protein>
<dbReference type="EMBL" id="BAABME010004343">
    <property type="protein sequence ID" value="GAA0162031.1"/>
    <property type="molecule type" value="Genomic_DNA"/>
</dbReference>
<name>A0AAV3QFK7_LITER</name>